<organism evidence="1 2">
    <name type="scientific">Armillaria solidipes</name>
    <dbReference type="NCBI Taxonomy" id="1076256"/>
    <lineage>
        <taxon>Eukaryota</taxon>
        <taxon>Fungi</taxon>
        <taxon>Dikarya</taxon>
        <taxon>Basidiomycota</taxon>
        <taxon>Agaricomycotina</taxon>
        <taxon>Agaricomycetes</taxon>
        <taxon>Agaricomycetidae</taxon>
        <taxon>Agaricales</taxon>
        <taxon>Marasmiineae</taxon>
        <taxon>Physalacriaceae</taxon>
        <taxon>Armillaria</taxon>
    </lineage>
</organism>
<protein>
    <submittedName>
        <fullName evidence="1">Uncharacterized protein</fullName>
    </submittedName>
</protein>
<keyword evidence="2" id="KW-1185">Reference proteome</keyword>
<reference evidence="2" key="1">
    <citation type="journal article" date="2017" name="Nat. Ecol. Evol.">
        <title>Genome expansion and lineage-specific genetic innovations in the forest pathogenic fungi Armillaria.</title>
        <authorList>
            <person name="Sipos G."/>
            <person name="Prasanna A.N."/>
            <person name="Walter M.C."/>
            <person name="O'Connor E."/>
            <person name="Balint B."/>
            <person name="Krizsan K."/>
            <person name="Kiss B."/>
            <person name="Hess J."/>
            <person name="Varga T."/>
            <person name="Slot J."/>
            <person name="Riley R."/>
            <person name="Boka B."/>
            <person name="Rigling D."/>
            <person name="Barry K."/>
            <person name="Lee J."/>
            <person name="Mihaltcheva S."/>
            <person name="LaButti K."/>
            <person name="Lipzen A."/>
            <person name="Waldron R."/>
            <person name="Moloney N.M."/>
            <person name="Sperisen C."/>
            <person name="Kredics L."/>
            <person name="Vagvoelgyi C."/>
            <person name="Patrignani A."/>
            <person name="Fitzpatrick D."/>
            <person name="Nagy I."/>
            <person name="Doyle S."/>
            <person name="Anderson J.B."/>
            <person name="Grigoriev I.V."/>
            <person name="Gueldener U."/>
            <person name="Muensterkoetter M."/>
            <person name="Nagy L.G."/>
        </authorList>
    </citation>
    <scope>NUCLEOTIDE SEQUENCE [LARGE SCALE GENOMIC DNA]</scope>
    <source>
        <strain evidence="2">28-4</strain>
    </source>
</reference>
<proteinExistence type="predicted"/>
<dbReference type="EMBL" id="KZ293502">
    <property type="protein sequence ID" value="PBK59541.1"/>
    <property type="molecule type" value="Genomic_DNA"/>
</dbReference>
<name>A0A2H3AKZ8_9AGAR</name>
<evidence type="ECO:0000313" key="2">
    <source>
        <dbReference type="Proteomes" id="UP000218334"/>
    </source>
</evidence>
<evidence type="ECO:0000313" key="1">
    <source>
        <dbReference type="EMBL" id="PBK59541.1"/>
    </source>
</evidence>
<sequence length="96" mass="11098">MLLSIYFVMNYFTHRHPSSTYSLAIHPLHFFFRARNSGHKHSEPSASASAQRCNVERCSVELLNLVPCCFFYTVCIPILKRLVLNDVGIGRPRERE</sequence>
<dbReference type="Proteomes" id="UP000218334">
    <property type="component" value="Unassembled WGS sequence"/>
</dbReference>
<gene>
    <name evidence="1" type="ORF">ARMSODRAFT_775920</name>
</gene>
<dbReference type="AlphaFoldDB" id="A0A2H3AKZ8"/>
<accession>A0A2H3AKZ8</accession>